<dbReference type="CDD" id="cd00610">
    <property type="entry name" value="OAT_like"/>
    <property type="match status" value="1"/>
</dbReference>
<dbReference type="InterPro" id="IPR015424">
    <property type="entry name" value="PyrdxlP-dep_Trfase"/>
</dbReference>
<dbReference type="InterPro" id="IPR005814">
    <property type="entry name" value="Aminotrans_3"/>
</dbReference>
<feature type="binding site" evidence="6">
    <location>
        <position position="140"/>
    </location>
    <ligand>
        <name>N(2)-acetyl-L-ornithine</name>
        <dbReference type="ChEBI" id="CHEBI:57805"/>
    </ligand>
</feature>
<dbReference type="Proteomes" id="UP001500383">
    <property type="component" value="Unassembled WGS sequence"/>
</dbReference>
<comment type="catalytic activity">
    <reaction evidence="6">
        <text>N(2)-acetyl-L-ornithine + 2-oxoglutarate = N-acetyl-L-glutamate 5-semialdehyde + L-glutamate</text>
        <dbReference type="Rhea" id="RHEA:18049"/>
        <dbReference type="ChEBI" id="CHEBI:16810"/>
        <dbReference type="ChEBI" id="CHEBI:29123"/>
        <dbReference type="ChEBI" id="CHEBI:29985"/>
        <dbReference type="ChEBI" id="CHEBI:57805"/>
        <dbReference type="EC" id="2.6.1.11"/>
    </reaction>
</comment>
<dbReference type="InterPro" id="IPR049704">
    <property type="entry name" value="Aminotrans_3_PPA_site"/>
</dbReference>
<feature type="modified residue" description="N6-(pyridoxal phosphate)lysine" evidence="6">
    <location>
        <position position="254"/>
    </location>
</feature>
<dbReference type="PROSITE" id="PS00600">
    <property type="entry name" value="AA_TRANSFER_CLASS_3"/>
    <property type="match status" value="1"/>
</dbReference>
<feature type="binding site" evidence="6">
    <location>
        <position position="282"/>
    </location>
    <ligand>
        <name>N(2)-acetyl-L-ornithine</name>
        <dbReference type="ChEBI" id="CHEBI:57805"/>
    </ligand>
</feature>
<sequence length="404" mass="41574">MTGTDTTSLTARWDSALMRNYGTPPLELVSGRGVTVTAADGREYVDLLGGIAVNSLGHAHPAVVDAVSRQVAELGHVSNLYIHPTVVALAERLESLLAVDEPVRAFFCNSGAEANEAAFKIARRTGRSRILAAENGFHGRTMGALAMTGQPAKREPFDPMPAGVEFFPYGDTAALTALVEQAPADTAAVIVEPVQGEGGVVEPPEDFLADVRSLCSEHGILMIVDEVQTGIGRTGAVFATRRAGVVPDVITLAKGLGGGLPIGACLAVGAAGDLLTAGQHGTTFGGNPVACAAALAVLDTIEADDLIAHVDRLGKIIAAEIECLDHPLVDHVRGRGLLLGVVLTAPLAKAVEGAAREAGYLVGATTADVVRLAPPFVLTEQQVARFVAGLPGILDAATPKESTS</sequence>
<dbReference type="PANTHER" id="PTHR11986:SF79">
    <property type="entry name" value="ACETYLORNITHINE AMINOTRANSFERASE, MITOCHONDRIAL"/>
    <property type="match status" value="1"/>
</dbReference>
<dbReference type="HAMAP" id="MF_01107">
    <property type="entry name" value="ArgD_aminotrans_3"/>
    <property type="match status" value="1"/>
</dbReference>
<comment type="subcellular location">
    <subcellularLocation>
        <location evidence="6">Cytoplasm</location>
    </subcellularLocation>
</comment>
<evidence type="ECO:0000256" key="1">
    <source>
        <dbReference type="ARBA" id="ARBA00022571"/>
    </source>
</evidence>
<keyword evidence="8" id="KW-1185">Reference proteome</keyword>
<dbReference type="InterPro" id="IPR050103">
    <property type="entry name" value="Class-III_PLP-dep_AT"/>
</dbReference>
<evidence type="ECO:0000256" key="2">
    <source>
        <dbReference type="ARBA" id="ARBA00022576"/>
    </source>
</evidence>
<feature type="binding site" evidence="6">
    <location>
        <begin position="225"/>
        <end position="228"/>
    </location>
    <ligand>
        <name>pyridoxal 5'-phosphate</name>
        <dbReference type="ChEBI" id="CHEBI:597326"/>
    </ligand>
</feature>
<accession>A0ABN2IQ67</accession>
<dbReference type="Pfam" id="PF00202">
    <property type="entry name" value="Aminotran_3"/>
    <property type="match status" value="1"/>
</dbReference>
<comment type="subunit">
    <text evidence="6">Homodimer.</text>
</comment>
<dbReference type="NCBIfam" id="NF002874">
    <property type="entry name" value="PRK03244.1"/>
    <property type="match status" value="1"/>
</dbReference>
<feature type="binding site" evidence="6">
    <location>
        <position position="283"/>
    </location>
    <ligand>
        <name>pyridoxal 5'-phosphate</name>
        <dbReference type="ChEBI" id="CHEBI:597326"/>
    </ligand>
</feature>
<gene>
    <name evidence="6" type="primary">argD</name>
    <name evidence="7" type="ORF">GCM10009831_18600</name>
</gene>
<evidence type="ECO:0000313" key="7">
    <source>
        <dbReference type="EMBL" id="GAA1709206.1"/>
    </source>
</evidence>
<dbReference type="EMBL" id="BAAAQG010000007">
    <property type="protein sequence ID" value="GAA1709206.1"/>
    <property type="molecule type" value="Genomic_DNA"/>
</dbReference>
<dbReference type="NCBIfam" id="TIGR00707">
    <property type="entry name" value="argD"/>
    <property type="match status" value="1"/>
</dbReference>
<feature type="binding site" evidence="6">
    <location>
        <begin position="111"/>
        <end position="112"/>
    </location>
    <ligand>
        <name>pyridoxal 5'-phosphate</name>
        <dbReference type="ChEBI" id="CHEBI:597326"/>
    </ligand>
</feature>
<comment type="miscellaneous">
    <text evidence="6">May also have succinyldiaminopimelate aminotransferase activity, thus carrying out the corresponding step in lysine biosynthesis.</text>
</comment>
<protein>
    <recommendedName>
        <fullName evidence="6">Acetylornithine aminotransferase</fullName>
        <shortName evidence="6">ACOAT</shortName>
        <ecNumber evidence="6">2.6.1.11</ecNumber>
    </recommendedName>
</protein>
<dbReference type="Gene3D" id="3.90.1150.10">
    <property type="entry name" value="Aspartate Aminotransferase, domain 1"/>
    <property type="match status" value="1"/>
</dbReference>
<comment type="similarity">
    <text evidence="6">Belongs to the class-III pyridoxal-phosphate-dependent aminotransferase family. ArgD subfamily.</text>
</comment>
<keyword evidence="3 6" id="KW-0028">Amino-acid biosynthesis</keyword>
<organism evidence="7 8">
    <name type="scientific">Dietzia cercidiphylli</name>
    <dbReference type="NCBI Taxonomy" id="498199"/>
    <lineage>
        <taxon>Bacteria</taxon>
        <taxon>Bacillati</taxon>
        <taxon>Actinomycetota</taxon>
        <taxon>Actinomycetes</taxon>
        <taxon>Mycobacteriales</taxon>
        <taxon>Dietziaceae</taxon>
        <taxon>Dietzia</taxon>
    </lineage>
</organism>
<reference evidence="7 8" key="1">
    <citation type="journal article" date="2019" name="Int. J. Syst. Evol. Microbiol.">
        <title>The Global Catalogue of Microorganisms (GCM) 10K type strain sequencing project: providing services to taxonomists for standard genome sequencing and annotation.</title>
        <authorList>
            <consortium name="The Broad Institute Genomics Platform"/>
            <consortium name="The Broad Institute Genome Sequencing Center for Infectious Disease"/>
            <person name="Wu L."/>
            <person name="Ma J."/>
        </authorList>
    </citation>
    <scope>NUCLEOTIDE SEQUENCE [LARGE SCALE GENOMIC DNA]</scope>
    <source>
        <strain evidence="7 8">JCM 16002</strain>
    </source>
</reference>
<dbReference type="NCBIfam" id="NF002325">
    <property type="entry name" value="PRK01278.1"/>
    <property type="match status" value="1"/>
</dbReference>
<dbReference type="InterPro" id="IPR015421">
    <property type="entry name" value="PyrdxlP-dep_Trfase_major"/>
</dbReference>
<dbReference type="EC" id="2.6.1.11" evidence="6"/>
<keyword evidence="4 6" id="KW-0808">Transferase</keyword>
<feature type="binding site" evidence="6">
    <location>
        <position position="137"/>
    </location>
    <ligand>
        <name>pyridoxal 5'-phosphate</name>
        <dbReference type="ChEBI" id="CHEBI:597326"/>
    </ligand>
</feature>
<name>A0ABN2IQ67_9ACTN</name>
<evidence type="ECO:0000256" key="3">
    <source>
        <dbReference type="ARBA" id="ARBA00022605"/>
    </source>
</evidence>
<evidence type="ECO:0000256" key="5">
    <source>
        <dbReference type="ARBA" id="ARBA00022898"/>
    </source>
</evidence>
<dbReference type="SUPFAM" id="SSF53383">
    <property type="entry name" value="PLP-dependent transferases"/>
    <property type="match status" value="1"/>
</dbReference>
<dbReference type="InterPro" id="IPR004636">
    <property type="entry name" value="AcOrn/SuccOrn_fam"/>
</dbReference>
<comment type="pathway">
    <text evidence="6">Amino-acid biosynthesis; L-arginine biosynthesis; N(2)-acetyl-L-ornithine from L-glutamate: step 4/4.</text>
</comment>
<dbReference type="RefSeq" id="WP_182659003.1">
    <property type="nucleotide sequence ID" value="NZ_BAAAQG010000007.1"/>
</dbReference>
<proteinExistence type="inferred from homology"/>
<keyword evidence="1 6" id="KW-0055">Arginine biosynthesis</keyword>
<dbReference type="Gene3D" id="3.40.640.10">
    <property type="entry name" value="Type I PLP-dependent aspartate aminotransferase-like (Major domain)"/>
    <property type="match status" value="1"/>
</dbReference>
<keyword evidence="5 6" id="KW-0663">Pyridoxal phosphate</keyword>
<dbReference type="PIRSF" id="PIRSF000521">
    <property type="entry name" value="Transaminase_4ab_Lys_Orn"/>
    <property type="match status" value="1"/>
</dbReference>
<dbReference type="PANTHER" id="PTHR11986">
    <property type="entry name" value="AMINOTRANSFERASE CLASS III"/>
    <property type="match status" value="1"/>
</dbReference>
<evidence type="ECO:0000256" key="4">
    <source>
        <dbReference type="ARBA" id="ARBA00022679"/>
    </source>
</evidence>
<dbReference type="InterPro" id="IPR015422">
    <property type="entry name" value="PyrdxlP-dep_Trfase_small"/>
</dbReference>
<keyword evidence="2 6" id="KW-0032">Aminotransferase</keyword>
<evidence type="ECO:0000256" key="6">
    <source>
        <dbReference type="HAMAP-Rule" id="MF_01107"/>
    </source>
</evidence>
<keyword evidence="6" id="KW-0963">Cytoplasm</keyword>
<evidence type="ECO:0000313" key="8">
    <source>
        <dbReference type="Proteomes" id="UP001500383"/>
    </source>
</evidence>
<comment type="caution">
    <text evidence="7">The sequence shown here is derived from an EMBL/GenBank/DDBJ whole genome shotgun (WGS) entry which is preliminary data.</text>
</comment>
<comment type="cofactor">
    <cofactor evidence="6">
        <name>pyridoxal 5'-phosphate</name>
        <dbReference type="ChEBI" id="CHEBI:597326"/>
    </cofactor>
    <text evidence="6">Binds 1 pyridoxal phosphate per subunit.</text>
</comment>